<dbReference type="RefSeq" id="WP_121152932.1">
    <property type="nucleotide sequence ID" value="NZ_CP032829.1"/>
</dbReference>
<dbReference type="AlphaFoldDB" id="A0A494TLL1"/>
<dbReference type="EMBL" id="CP032829">
    <property type="protein sequence ID" value="AYJ86308.1"/>
    <property type="molecule type" value="Genomic_DNA"/>
</dbReference>
<reference evidence="1 2" key="1">
    <citation type="submission" date="2018-09" db="EMBL/GenBank/DDBJ databases">
        <title>Sphingomonas peninsula sp. nov., isolated from fildes peninsula, Antarctic soil.</title>
        <authorList>
            <person name="Yingchao G."/>
        </authorList>
    </citation>
    <scope>NUCLEOTIDE SEQUENCE [LARGE SCALE GENOMIC DNA]</scope>
    <source>
        <strain evidence="1 2">YZ-8</strain>
    </source>
</reference>
<dbReference type="OrthoDB" id="7652114at2"/>
<accession>A0A494TLL1</accession>
<name>A0A494TLL1_SPHPE</name>
<dbReference type="InterPro" id="IPR045936">
    <property type="entry name" value="DUF6356"/>
</dbReference>
<dbReference type="KEGG" id="spha:D3Y57_10460"/>
<protein>
    <submittedName>
        <fullName evidence="1">Uncharacterized protein</fullName>
    </submittedName>
</protein>
<gene>
    <name evidence="1" type="ORF">D3Y57_10460</name>
</gene>
<sequence length="83" mass="9387">MIRRIFLAHPRTVGEGYWEHFGVASHFGIEMLIGGSKALVHAVFPNLCQTSASDTIRKLHKIMVEKRGAKRDLAEMLAIEWVI</sequence>
<dbReference type="Proteomes" id="UP000276254">
    <property type="component" value="Chromosome"/>
</dbReference>
<evidence type="ECO:0000313" key="2">
    <source>
        <dbReference type="Proteomes" id="UP000276254"/>
    </source>
</evidence>
<proteinExistence type="predicted"/>
<keyword evidence="2" id="KW-1185">Reference proteome</keyword>
<organism evidence="1 2">
    <name type="scientific">Sphingomonas paeninsulae</name>
    <dbReference type="NCBI Taxonomy" id="2319844"/>
    <lineage>
        <taxon>Bacteria</taxon>
        <taxon>Pseudomonadati</taxon>
        <taxon>Pseudomonadota</taxon>
        <taxon>Alphaproteobacteria</taxon>
        <taxon>Sphingomonadales</taxon>
        <taxon>Sphingomonadaceae</taxon>
        <taxon>Sphingomonas</taxon>
    </lineage>
</organism>
<dbReference type="Pfam" id="PF19883">
    <property type="entry name" value="DUF6356"/>
    <property type="match status" value="1"/>
</dbReference>
<evidence type="ECO:0000313" key="1">
    <source>
        <dbReference type="EMBL" id="AYJ86308.1"/>
    </source>
</evidence>